<feature type="disulfide bond" evidence="6">
    <location>
        <begin position="36"/>
        <end position="67"/>
    </location>
</feature>
<evidence type="ECO:0000256" key="2">
    <source>
        <dbReference type="ARBA" id="ARBA00009858"/>
    </source>
</evidence>
<protein>
    <recommendedName>
        <fullName evidence="3">Cx9C motif-containing protein 4, mitochondrial</fullName>
    </recommendedName>
</protein>
<sequence length="102" mass="11489">MAKVLPPRNAVPQDILYGYNADSHATCLQPTSDPPCQAEACALQSCLNKNTYTPEKCDDHVRKLYKCCWDMYTQTDGKGESTACPMQSVVRRWLKNHGEHVD</sequence>
<dbReference type="OrthoDB" id="13601at2759"/>
<evidence type="ECO:0000256" key="4">
    <source>
        <dbReference type="ARBA" id="ARBA00023128"/>
    </source>
</evidence>
<keyword evidence="8" id="KW-1185">Reference proteome</keyword>
<evidence type="ECO:0000256" key="1">
    <source>
        <dbReference type="ARBA" id="ARBA00004569"/>
    </source>
</evidence>
<feature type="disulfide bond" evidence="6">
    <location>
        <begin position="46"/>
        <end position="57"/>
    </location>
</feature>
<dbReference type="InterPro" id="IPR009069">
    <property type="entry name" value="Cys_alpha_HP_mot_SF"/>
</dbReference>
<dbReference type="STRING" id="1353009.A0A1Y2IDD0"/>
<comment type="similarity">
    <text evidence="2">Belongs to the CMC4 family.</text>
</comment>
<evidence type="ECO:0000256" key="5">
    <source>
        <dbReference type="ARBA" id="ARBA00023157"/>
    </source>
</evidence>
<evidence type="ECO:0000256" key="6">
    <source>
        <dbReference type="PIRSR" id="PIRSR627179-50"/>
    </source>
</evidence>
<proteinExistence type="inferred from homology"/>
<name>A0A1Y2IDD0_TRAC3</name>
<evidence type="ECO:0000256" key="3">
    <source>
        <dbReference type="ARBA" id="ARBA00019406"/>
    </source>
</evidence>
<dbReference type="Gene3D" id="1.10.287.1130">
    <property type="entry name" value="CytochromE C oxidase copper chaperone"/>
    <property type="match status" value="1"/>
</dbReference>
<dbReference type="GO" id="GO:0005758">
    <property type="term" value="C:mitochondrial intermembrane space"/>
    <property type="evidence" value="ECO:0007669"/>
    <property type="project" value="UniProtKB-SubCell"/>
</dbReference>
<dbReference type="EMBL" id="KZ084138">
    <property type="protein sequence ID" value="OSC98472.1"/>
    <property type="molecule type" value="Genomic_DNA"/>
</dbReference>
<dbReference type="SUPFAM" id="SSF47072">
    <property type="entry name" value="Cysteine alpha-hairpin motif"/>
    <property type="match status" value="1"/>
</dbReference>
<dbReference type="Proteomes" id="UP000193067">
    <property type="component" value="Unassembled WGS sequence"/>
</dbReference>
<dbReference type="PANTHER" id="PTHR15590">
    <property type="entry name" value="CX9C MOTIF-CONTAINING PROTEIN 4"/>
    <property type="match status" value="1"/>
</dbReference>
<dbReference type="PANTHER" id="PTHR15590:SF0">
    <property type="entry name" value="CX9C MOTIF-CONTAINING PROTEIN 4"/>
    <property type="match status" value="1"/>
</dbReference>
<evidence type="ECO:0000313" key="8">
    <source>
        <dbReference type="Proteomes" id="UP000193067"/>
    </source>
</evidence>
<comment type="subcellular location">
    <subcellularLocation>
        <location evidence="1">Mitochondrion intermembrane space</location>
    </subcellularLocation>
</comment>
<reference evidence="7 8" key="1">
    <citation type="journal article" date="2015" name="Biotechnol. Biofuels">
        <title>Enhanced degradation of softwood versus hardwood by the white-rot fungus Pycnoporus coccineus.</title>
        <authorList>
            <person name="Couturier M."/>
            <person name="Navarro D."/>
            <person name="Chevret D."/>
            <person name="Henrissat B."/>
            <person name="Piumi F."/>
            <person name="Ruiz-Duenas F.J."/>
            <person name="Martinez A.T."/>
            <person name="Grigoriev I.V."/>
            <person name="Riley R."/>
            <person name="Lipzen A."/>
            <person name="Berrin J.G."/>
            <person name="Master E.R."/>
            <person name="Rosso M.N."/>
        </authorList>
    </citation>
    <scope>NUCLEOTIDE SEQUENCE [LARGE SCALE GENOMIC DNA]</scope>
    <source>
        <strain evidence="7 8">BRFM310</strain>
    </source>
</reference>
<accession>A0A1Y2IDD0</accession>
<keyword evidence="4" id="KW-0496">Mitochondrion</keyword>
<dbReference type="InterPro" id="IPR027179">
    <property type="entry name" value="CMC4"/>
</dbReference>
<dbReference type="Pfam" id="PF08991">
    <property type="entry name" value="CMC4"/>
    <property type="match status" value="1"/>
</dbReference>
<organism evidence="7 8">
    <name type="scientific">Trametes coccinea (strain BRFM310)</name>
    <name type="common">Pycnoporus coccineus</name>
    <dbReference type="NCBI Taxonomy" id="1353009"/>
    <lineage>
        <taxon>Eukaryota</taxon>
        <taxon>Fungi</taxon>
        <taxon>Dikarya</taxon>
        <taxon>Basidiomycota</taxon>
        <taxon>Agaricomycotina</taxon>
        <taxon>Agaricomycetes</taxon>
        <taxon>Polyporales</taxon>
        <taxon>Polyporaceae</taxon>
        <taxon>Trametes</taxon>
    </lineage>
</organism>
<evidence type="ECO:0000313" key="7">
    <source>
        <dbReference type="EMBL" id="OSC98472.1"/>
    </source>
</evidence>
<dbReference type="AlphaFoldDB" id="A0A1Y2IDD0"/>
<keyword evidence="5 6" id="KW-1015">Disulfide bond</keyword>
<dbReference type="PROSITE" id="PS51808">
    <property type="entry name" value="CHCH"/>
    <property type="match status" value="1"/>
</dbReference>
<feature type="disulfide bond" evidence="6">
    <location>
        <begin position="68"/>
        <end position="84"/>
    </location>
</feature>
<gene>
    <name evidence="7" type="ORF">PYCCODRAFT_1417871</name>
</gene>